<evidence type="ECO:0000259" key="2">
    <source>
        <dbReference type="Pfam" id="PF02721"/>
    </source>
</evidence>
<dbReference type="AlphaFoldDB" id="A0A6V7PDZ2"/>
<evidence type="ECO:0000256" key="1">
    <source>
        <dbReference type="SAM" id="MobiDB-lite"/>
    </source>
</evidence>
<dbReference type="CDD" id="cd04476">
    <property type="entry name" value="RPA1_DBD_C"/>
    <property type="match status" value="1"/>
</dbReference>
<proteinExistence type="predicted"/>
<dbReference type="EMBL" id="LR862147">
    <property type="protein sequence ID" value="CAD1829071.1"/>
    <property type="molecule type" value="Genomic_DNA"/>
</dbReference>
<dbReference type="PANTHER" id="PTHR47165:SF4">
    <property type="entry name" value="OS03G0429900 PROTEIN"/>
    <property type="match status" value="1"/>
</dbReference>
<reference evidence="3" key="1">
    <citation type="submission" date="2020-07" db="EMBL/GenBank/DDBJ databases">
        <authorList>
            <person name="Lin J."/>
        </authorList>
    </citation>
    <scope>NUCLEOTIDE SEQUENCE</scope>
</reference>
<dbReference type="Gene3D" id="2.40.50.140">
    <property type="entry name" value="Nucleic acid-binding proteins"/>
    <property type="match status" value="3"/>
</dbReference>
<dbReference type="PANTHER" id="PTHR47165">
    <property type="entry name" value="OS03G0429900 PROTEIN"/>
    <property type="match status" value="1"/>
</dbReference>
<organism evidence="3">
    <name type="scientific">Ananas comosus var. bracteatus</name>
    <name type="common">red pineapple</name>
    <dbReference type="NCBI Taxonomy" id="296719"/>
    <lineage>
        <taxon>Eukaryota</taxon>
        <taxon>Viridiplantae</taxon>
        <taxon>Streptophyta</taxon>
        <taxon>Embryophyta</taxon>
        <taxon>Tracheophyta</taxon>
        <taxon>Spermatophyta</taxon>
        <taxon>Magnoliopsida</taxon>
        <taxon>Liliopsida</taxon>
        <taxon>Poales</taxon>
        <taxon>Bromeliaceae</taxon>
        <taxon>Bromelioideae</taxon>
        <taxon>Ananas</taxon>
    </lineage>
</organism>
<name>A0A6V7PDZ2_ANACO</name>
<dbReference type="InterPro" id="IPR012340">
    <property type="entry name" value="NA-bd_OB-fold"/>
</dbReference>
<dbReference type="CDD" id="cd04481">
    <property type="entry name" value="RPA1_DBD_B_like"/>
    <property type="match status" value="1"/>
</dbReference>
<sequence length="472" mass="53839">MEYVLLSDLSLQRQGCKIKVRICRLWESSAPFLKGDIFGLDCLMVDEKGYSLQATIRKKDVEELKSRLAEGNVYLIEKFNVIPSKKKFIVVERLYMIQINKWTSLTLVEENVDQIPLYSFKFLSFPHVENQRYNDTVLTDVFGRVTAVSEIAHKYVGQTLTPLRNLEIQDLEMNVLSVTLWDKFALEFDDSGILDKDGHTSLIIILAGMTVRSFKEKINLSTCSASKIYINLQIPEVTQFVDRLQPMSTSIQRINTSQQQSISPQEEILANRKNIAGLLSLDLPTSQNIKFTCEATIAEVDTSFGWWYKACYNCKSAIKTFDDSFWYKLNTIVEDGSGSANFTIFGRLAQDLIHIPAQNLATSVGSDKFTLHPLIKTIVGQKYIFQIVPDLHRFRTSAHSFKVLKIFNENLLIKSEEELPPTTQNEISKETSTSSSSPILDDDLNEIPTAKKRRLKRRLIFDEAPSTNEDKM</sequence>
<feature type="region of interest" description="Disordered" evidence="1">
    <location>
        <begin position="418"/>
        <end position="446"/>
    </location>
</feature>
<evidence type="ECO:0000313" key="3">
    <source>
        <dbReference type="EMBL" id="CAD1829071.1"/>
    </source>
</evidence>
<dbReference type="InterPro" id="IPR047192">
    <property type="entry name" value="Euk_RPA1_DBD_C"/>
</dbReference>
<gene>
    <name evidence="3" type="ORF">CB5_LOCUS12282</name>
</gene>
<dbReference type="InterPro" id="IPR003871">
    <property type="entry name" value="RFA1B/D_OB_1st"/>
</dbReference>
<dbReference type="CDD" id="cd04480">
    <property type="entry name" value="RPA1_DBD_A_like"/>
    <property type="match status" value="1"/>
</dbReference>
<protein>
    <recommendedName>
        <fullName evidence="2">Replication protein A 70 kDa DNA-binding subunit B/D first OB fold domain-containing protein</fullName>
    </recommendedName>
</protein>
<dbReference type="SUPFAM" id="SSF50249">
    <property type="entry name" value="Nucleic acid-binding proteins"/>
    <property type="match status" value="3"/>
</dbReference>
<dbReference type="Pfam" id="PF02721">
    <property type="entry name" value="DUF223"/>
    <property type="match status" value="1"/>
</dbReference>
<feature type="domain" description="Replication protein A 70 kDa DNA-binding subunit B/D first OB fold" evidence="2">
    <location>
        <begin position="3"/>
        <end position="106"/>
    </location>
</feature>
<accession>A0A6V7PDZ2</accession>